<evidence type="ECO:0000256" key="3">
    <source>
        <dbReference type="ARBA" id="ARBA00023239"/>
    </source>
</evidence>
<proteinExistence type="predicted"/>
<dbReference type="GO" id="GO:0004049">
    <property type="term" value="F:anthranilate synthase activity"/>
    <property type="evidence" value="ECO:0007669"/>
    <property type="project" value="UniProtKB-EC"/>
</dbReference>
<dbReference type="PANTHER" id="PTHR43418:SF2">
    <property type="entry name" value="BIFUNCTIONAL PROTEIN TRPGD"/>
    <property type="match status" value="1"/>
</dbReference>
<dbReference type="STRING" id="185761.SAMN05660282_01829"/>
<dbReference type="GO" id="GO:0002047">
    <property type="term" value="P:phenazine biosynthetic process"/>
    <property type="evidence" value="ECO:0007669"/>
    <property type="project" value="TreeGrafter"/>
</dbReference>
<dbReference type="PANTHER" id="PTHR43418">
    <property type="entry name" value="MULTIFUNCTIONAL TRYPTOPHAN BIOSYNTHESIS PROTEIN-RELATED"/>
    <property type="match status" value="1"/>
</dbReference>
<reference evidence="7 8" key="1">
    <citation type="submission" date="2016-10" db="EMBL/GenBank/DDBJ databases">
        <authorList>
            <person name="de Groot N.N."/>
        </authorList>
    </citation>
    <scope>NUCLEOTIDE SEQUENCE [LARGE SCALE GENOMIC DNA]</scope>
    <source>
        <strain>J11</strain>
        <strain evidence="8">PG 39</strain>
    </source>
</reference>
<evidence type="ECO:0000256" key="5">
    <source>
        <dbReference type="SAM" id="MobiDB-lite"/>
    </source>
</evidence>
<dbReference type="GO" id="GO:0004048">
    <property type="term" value="F:anthranilate phosphoribosyltransferase activity"/>
    <property type="evidence" value="ECO:0007669"/>
    <property type="project" value="TreeGrafter"/>
</dbReference>
<keyword evidence="3" id="KW-0456">Lyase</keyword>
<dbReference type="InterPro" id="IPR006221">
    <property type="entry name" value="TrpG/PapA_dom"/>
</dbReference>
<evidence type="ECO:0000259" key="6">
    <source>
        <dbReference type="Pfam" id="PF00117"/>
    </source>
</evidence>
<protein>
    <recommendedName>
        <fullName evidence="1">anthranilate synthase</fullName>
        <ecNumber evidence="1">4.1.3.27</ecNumber>
    </recommendedName>
</protein>
<evidence type="ECO:0000256" key="2">
    <source>
        <dbReference type="ARBA" id="ARBA00022962"/>
    </source>
</evidence>
<dbReference type="CDD" id="cd01743">
    <property type="entry name" value="GATase1_Anthranilate_Synthase"/>
    <property type="match status" value="1"/>
</dbReference>
<feature type="region of interest" description="Disordered" evidence="5">
    <location>
        <begin position="23"/>
        <end position="45"/>
    </location>
</feature>
<feature type="compositionally biased region" description="Basic and acidic residues" evidence="5">
    <location>
        <begin position="26"/>
        <end position="42"/>
    </location>
</feature>
<evidence type="ECO:0000256" key="1">
    <source>
        <dbReference type="ARBA" id="ARBA00012266"/>
    </source>
</evidence>
<comment type="catalytic activity">
    <reaction evidence="4">
        <text>chorismate + L-glutamine = anthranilate + pyruvate + L-glutamate + H(+)</text>
        <dbReference type="Rhea" id="RHEA:21732"/>
        <dbReference type="ChEBI" id="CHEBI:15361"/>
        <dbReference type="ChEBI" id="CHEBI:15378"/>
        <dbReference type="ChEBI" id="CHEBI:16567"/>
        <dbReference type="ChEBI" id="CHEBI:29748"/>
        <dbReference type="ChEBI" id="CHEBI:29985"/>
        <dbReference type="ChEBI" id="CHEBI:58359"/>
        <dbReference type="EC" id="4.1.3.27"/>
    </reaction>
</comment>
<dbReference type="PROSITE" id="PS51273">
    <property type="entry name" value="GATASE_TYPE_1"/>
    <property type="match status" value="1"/>
</dbReference>
<dbReference type="SUPFAM" id="SSF52317">
    <property type="entry name" value="Class I glutamine amidotransferase-like"/>
    <property type="match status" value="1"/>
</dbReference>
<dbReference type="Gene3D" id="3.40.50.880">
    <property type="match status" value="1"/>
</dbReference>
<dbReference type="InterPro" id="IPR050472">
    <property type="entry name" value="Anth_synth/Amidotransfase"/>
</dbReference>
<dbReference type="EC" id="4.1.3.27" evidence="1"/>
<dbReference type="PRINTS" id="PR00099">
    <property type="entry name" value="CPSGATASE"/>
</dbReference>
<feature type="domain" description="Glutamine amidotransferase" evidence="6">
    <location>
        <begin position="53"/>
        <end position="256"/>
    </location>
</feature>
<dbReference type="EMBL" id="FOPJ01000013">
    <property type="protein sequence ID" value="SFG75195.1"/>
    <property type="molecule type" value="Genomic_DNA"/>
</dbReference>
<dbReference type="InterPro" id="IPR029062">
    <property type="entry name" value="Class_I_gatase-like"/>
</dbReference>
<organism evidence="7 8">
    <name type="scientific">Corynebacterium spheniscorum</name>
    <dbReference type="NCBI Taxonomy" id="185761"/>
    <lineage>
        <taxon>Bacteria</taxon>
        <taxon>Bacillati</taxon>
        <taxon>Actinomycetota</taxon>
        <taxon>Actinomycetes</taxon>
        <taxon>Mycobacteriales</taxon>
        <taxon>Corynebacteriaceae</taxon>
        <taxon>Corynebacterium</taxon>
    </lineage>
</organism>
<dbReference type="RefSeq" id="WP_395891018.1">
    <property type="nucleotide sequence ID" value="NZ_FOPJ01000013.1"/>
</dbReference>
<dbReference type="AlphaFoldDB" id="A0A1I2UDC4"/>
<evidence type="ECO:0000256" key="4">
    <source>
        <dbReference type="ARBA" id="ARBA00047683"/>
    </source>
</evidence>
<dbReference type="GO" id="GO:0005829">
    <property type="term" value="C:cytosol"/>
    <property type="evidence" value="ECO:0007669"/>
    <property type="project" value="TreeGrafter"/>
</dbReference>
<dbReference type="Proteomes" id="UP000199065">
    <property type="component" value="Unassembled WGS sequence"/>
</dbReference>
<evidence type="ECO:0000313" key="7">
    <source>
        <dbReference type="EMBL" id="SFG75195.1"/>
    </source>
</evidence>
<evidence type="ECO:0000313" key="8">
    <source>
        <dbReference type="Proteomes" id="UP000199065"/>
    </source>
</evidence>
<sequence length="307" mass="31778">MSTQDSMVDASMLDASAGAALTNGHEAPERLTEQQVAARERAANNPGGGGIVLIDNHDSFVYNLVDALAHTAAAESQVSGSAGSSSGAASAEGATDAPLQYRVFRNSATPLEVLSLNPDLIVLSPGPGHPTQAGRMMELIEIALGRVPMLGICLGFQALIDHLGGTVAPCGPVHGSTDHMRLSDAGVDHPVFAGLTVDAGPERGAAEHRGRLVPVARYHSLGATKVPEGLVNLGTCPASDAEGGEVVMAAETDEKFLRTQVLGTPDKPWEGAVAHAMGLQFHPESVLSPSGPIILQRALRYLKEARV</sequence>
<dbReference type="PRINTS" id="PR00096">
    <property type="entry name" value="GATASE"/>
</dbReference>
<name>A0A1I2UDC4_9CORY</name>
<gene>
    <name evidence="7" type="ORF">SAMN05660282_01829</name>
</gene>
<keyword evidence="2" id="KW-0315">Glutamine amidotransferase</keyword>
<dbReference type="Pfam" id="PF00117">
    <property type="entry name" value="GATase"/>
    <property type="match status" value="1"/>
</dbReference>
<dbReference type="InterPro" id="IPR017926">
    <property type="entry name" value="GATASE"/>
</dbReference>
<accession>A0A1I2UDC4</accession>
<keyword evidence="8" id="KW-1185">Reference proteome</keyword>
<dbReference type="GO" id="GO:0000162">
    <property type="term" value="P:L-tryptophan biosynthetic process"/>
    <property type="evidence" value="ECO:0007669"/>
    <property type="project" value="TreeGrafter"/>
</dbReference>